<organism evidence="2 3">
    <name type="scientific">Salibacterium lacus</name>
    <dbReference type="NCBI Taxonomy" id="1898109"/>
    <lineage>
        <taxon>Bacteria</taxon>
        <taxon>Bacillati</taxon>
        <taxon>Bacillota</taxon>
        <taxon>Bacilli</taxon>
        <taxon>Bacillales</taxon>
        <taxon>Bacillaceae</taxon>
    </lineage>
</organism>
<dbReference type="EMBL" id="JBHUML010000004">
    <property type="protein sequence ID" value="MFD2706374.1"/>
    <property type="molecule type" value="Genomic_DNA"/>
</dbReference>
<dbReference type="InterPro" id="IPR006175">
    <property type="entry name" value="YjgF/YER057c/UK114"/>
</dbReference>
<evidence type="ECO:0000313" key="3">
    <source>
        <dbReference type="Proteomes" id="UP001597520"/>
    </source>
</evidence>
<evidence type="ECO:0000256" key="1">
    <source>
        <dbReference type="ARBA" id="ARBA00010552"/>
    </source>
</evidence>
<dbReference type="NCBIfam" id="TIGR00004">
    <property type="entry name" value="Rid family detoxifying hydrolase"/>
    <property type="match status" value="1"/>
</dbReference>
<keyword evidence="3" id="KW-1185">Reference proteome</keyword>
<comment type="caution">
    <text evidence="2">The sequence shown here is derived from an EMBL/GenBank/DDBJ whole genome shotgun (WGS) entry which is preliminary data.</text>
</comment>
<name>A0ABW5T376_9BACI</name>
<proteinExistence type="inferred from homology"/>
<reference evidence="3" key="1">
    <citation type="journal article" date="2019" name="Int. J. Syst. Evol. Microbiol.">
        <title>The Global Catalogue of Microorganisms (GCM) 10K type strain sequencing project: providing services to taxonomists for standard genome sequencing and annotation.</title>
        <authorList>
            <consortium name="The Broad Institute Genomics Platform"/>
            <consortium name="The Broad Institute Genome Sequencing Center for Infectious Disease"/>
            <person name="Wu L."/>
            <person name="Ma J."/>
        </authorList>
    </citation>
    <scope>NUCLEOTIDE SEQUENCE [LARGE SCALE GENOMIC DNA]</scope>
    <source>
        <strain evidence="3">KCTC 33792</strain>
    </source>
</reference>
<evidence type="ECO:0000313" key="2">
    <source>
        <dbReference type="EMBL" id="MFD2706374.1"/>
    </source>
</evidence>
<dbReference type="Gene3D" id="3.30.1330.40">
    <property type="entry name" value="RutC-like"/>
    <property type="match status" value="1"/>
</dbReference>
<dbReference type="PANTHER" id="PTHR11803:SF39">
    <property type="entry name" value="2-IMINOBUTANOATE_2-IMINOPROPANOATE DEAMINASE"/>
    <property type="match status" value="1"/>
</dbReference>
<dbReference type="PROSITE" id="PS01094">
    <property type="entry name" value="UPF0076"/>
    <property type="match status" value="1"/>
</dbReference>
<dbReference type="CDD" id="cd00448">
    <property type="entry name" value="YjgF_YER057c_UK114_family"/>
    <property type="match status" value="1"/>
</dbReference>
<sequence length="124" mass="13378">MEPIHTDKAPEAIGPYSQGIKAGSVFYSSGQIPLTPDGEMVEGGLREQTHQVFSNVQAVLEEAGASLDTVMKASVFTTRMEDFSIINEIYGEYFQTHQPARSCVGVAALPKGALIEIEVTAFVK</sequence>
<comment type="similarity">
    <text evidence="1">Belongs to the RutC family.</text>
</comment>
<protein>
    <submittedName>
        <fullName evidence="2">RidA family protein</fullName>
    </submittedName>
</protein>
<dbReference type="Pfam" id="PF01042">
    <property type="entry name" value="Ribonuc_L-PSP"/>
    <property type="match status" value="1"/>
</dbReference>
<dbReference type="Proteomes" id="UP001597520">
    <property type="component" value="Unassembled WGS sequence"/>
</dbReference>
<gene>
    <name evidence="2" type="ORF">ACFSUB_12975</name>
</gene>
<accession>A0ABW5T376</accession>
<dbReference type="RefSeq" id="WP_380713693.1">
    <property type="nucleotide sequence ID" value="NZ_JBHUML010000004.1"/>
</dbReference>
<dbReference type="InterPro" id="IPR019897">
    <property type="entry name" value="RidA_CS"/>
</dbReference>
<dbReference type="InterPro" id="IPR006056">
    <property type="entry name" value="RidA"/>
</dbReference>
<dbReference type="SUPFAM" id="SSF55298">
    <property type="entry name" value="YjgF-like"/>
    <property type="match status" value="1"/>
</dbReference>
<dbReference type="InterPro" id="IPR035959">
    <property type="entry name" value="RutC-like_sf"/>
</dbReference>
<dbReference type="PANTHER" id="PTHR11803">
    <property type="entry name" value="2-IMINOBUTANOATE/2-IMINOPROPANOATE DEAMINASE RIDA"/>
    <property type="match status" value="1"/>
</dbReference>